<dbReference type="Gene3D" id="2.60.40.1120">
    <property type="entry name" value="Carboxypeptidase-like, regulatory domain"/>
    <property type="match status" value="1"/>
</dbReference>
<geneLocation type="plasmid" evidence="3 4">
    <name>pSRP1</name>
</geneLocation>
<dbReference type="Pfam" id="PF13620">
    <property type="entry name" value="CarboxypepD_reg"/>
    <property type="match status" value="1"/>
</dbReference>
<name>A0A8A1V3F0_STRR1</name>
<reference evidence="3" key="3">
    <citation type="journal article" date="2021" name="bioRxiv">
        <title>Bilateral symmetry of linear streptomycete chromosomes.</title>
        <authorList>
            <person name="Algora-Gallardo L."/>
            <person name="Schniete J.K."/>
            <person name="Mark D.R."/>
            <person name="Hunter I.S."/>
            <person name="Herron P.R."/>
        </authorList>
    </citation>
    <scope>NUCLEOTIDE SEQUENCE</scope>
    <source>
        <strain evidence="3">ATCC 10970</strain>
        <plasmid evidence="3">pSRP1</plasmid>
    </source>
</reference>
<dbReference type="Pfam" id="PF04264">
    <property type="entry name" value="YceI"/>
    <property type="match status" value="1"/>
</dbReference>
<dbReference type="InterPro" id="IPR036761">
    <property type="entry name" value="TTHA0802/YceI-like_sf"/>
</dbReference>
<evidence type="ECO:0000259" key="2">
    <source>
        <dbReference type="SMART" id="SM00867"/>
    </source>
</evidence>
<reference evidence="3" key="2">
    <citation type="submission" date="2020-01" db="EMBL/GenBank/DDBJ databases">
        <authorList>
            <person name="Algora L."/>
            <person name="Schniete J.K."/>
            <person name="MacFadyen A."/>
            <person name="Hoskisson P.A."/>
            <person name="Hunter I.S."/>
            <person name="Herron P.R."/>
        </authorList>
    </citation>
    <scope>NUCLEOTIDE SEQUENCE</scope>
    <source>
        <strain evidence="3">ATCC 10970</strain>
        <plasmid evidence="3">pSRP1</plasmid>
    </source>
</reference>
<dbReference type="GeneID" id="66860447"/>
<dbReference type="SUPFAM" id="SSF101874">
    <property type="entry name" value="YceI-like"/>
    <property type="match status" value="1"/>
</dbReference>
<dbReference type="SMART" id="SM00867">
    <property type="entry name" value="YceI"/>
    <property type="match status" value="1"/>
</dbReference>
<reference evidence="3" key="1">
    <citation type="submission" date="2012-12" db="EMBL/GenBank/DDBJ databases">
        <authorList>
            <person name="Pethick F.E."/>
            <person name="MacFadyen A.C."/>
            <person name="Tang Z."/>
            <person name="Sangal V."/>
            <person name="Tze-Tze L."/>
            <person name="Chu J."/>
            <person name="Guo M."/>
            <person name="Kirby R."/>
            <person name="Hoskisson P.A."/>
            <person name="Herron P.R."/>
            <person name="Hunter I.S."/>
        </authorList>
    </citation>
    <scope>NUCLEOTIDE SEQUENCE</scope>
    <source>
        <strain evidence="3">ATCC 10970</strain>
        <plasmid evidence="3">pSRP1</plasmid>
    </source>
</reference>
<dbReference type="SUPFAM" id="SSF49464">
    <property type="entry name" value="Carboxypeptidase regulatory domain-like"/>
    <property type="match status" value="1"/>
</dbReference>
<feature type="domain" description="Lipid/polyisoprenoid-binding YceI-like" evidence="2">
    <location>
        <begin position="122"/>
        <end position="290"/>
    </location>
</feature>
<evidence type="ECO:0000313" key="4">
    <source>
        <dbReference type="Proteomes" id="UP000011074"/>
    </source>
</evidence>
<dbReference type="Gene3D" id="2.40.128.110">
    <property type="entry name" value="Lipid/polyisoprenoid-binding, YceI-like"/>
    <property type="match status" value="1"/>
</dbReference>
<gene>
    <name evidence="3" type="ORF">SRIM_040705</name>
</gene>
<sequence length="293" mass="31929">MFGHRQGNSNKWAGKKGPLSTFSIPESAGVLSCRVLDPINEPVRNAKLTVRDATGLKVVSGGTDPFGSFMTTVPAGDYRLMALAEGFSPCRVSATVEENVHASLGDLVLKVAQPLALPEPGHWDIDTCHSSVAFTARHIGLAHVHGRFNSFMGAIWMGEQVEDCSMHVVIDAHSIDTAVKMRDDHLRSSDFLDVARFSTMEFYSDRFVHKNGNRWAISGGLTLHGVTRTVTLDTEYLGVAQGLGGETRAACRATTELHRDDFTITWQNMLARGIAAVGHRIMIDLEIQAVLKS</sequence>
<protein>
    <recommendedName>
        <fullName evidence="2">Lipid/polyisoprenoid-binding YceI-like domain-containing protein</fullName>
    </recommendedName>
</protein>
<dbReference type="EMBL" id="CP048262">
    <property type="protein sequence ID" value="QST86558.1"/>
    <property type="molecule type" value="Genomic_DNA"/>
</dbReference>
<dbReference type="InterPro" id="IPR008969">
    <property type="entry name" value="CarboxyPept-like_regulatory"/>
</dbReference>
<keyword evidence="3" id="KW-0614">Plasmid</keyword>
<dbReference type="InterPro" id="IPR007372">
    <property type="entry name" value="Lipid/polyisoprenoid-bd_YceI"/>
</dbReference>
<accession>A0A8A1V3F0</accession>
<dbReference type="AlphaFoldDB" id="A0A8A1V3F0"/>
<dbReference type="PANTHER" id="PTHR34406">
    <property type="entry name" value="PROTEIN YCEI"/>
    <property type="match status" value="1"/>
</dbReference>
<proteinExistence type="inferred from homology"/>
<evidence type="ECO:0000256" key="1">
    <source>
        <dbReference type="ARBA" id="ARBA00008812"/>
    </source>
</evidence>
<organism evidence="3 4">
    <name type="scientific">Streptomyces rimosus subsp. rimosus (strain ATCC 10970 / DSM 40260 / JCM 4667 / NRRL 2234)</name>
    <dbReference type="NCBI Taxonomy" id="1265868"/>
    <lineage>
        <taxon>Bacteria</taxon>
        <taxon>Bacillati</taxon>
        <taxon>Actinomycetota</taxon>
        <taxon>Actinomycetes</taxon>
        <taxon>Kitasatosporales</taxon>
        <taxon>Streptomycetaceae</taxon>
        <taxon>Streptomyces</taxon>
    </lineage>
</organism>
<dbReference type="RefSeq" id="WP_030185770.1">
    <property type="nucleotide sequence ID" value="NZ_CP048262.1"/>
</dbReference>
<dbReference type="PANTHER" id="PTHR34406:SF1">
    <property type="entry name" value="PROTEIN YCEI"/>
    <property type="match status" value="1"/>
</dbReference>
<comment type="similarity">
    <text evidence="1">Belongs to the UPF0312 family.</text>
</comment>
<evidence type="ECO:0000313" key="3">
    <source>
        <dbReference type="EMBL" id="QST86558.1"/>
    </source>
</evidence>
<dbReference type="Proteomes" id="UP000011074">
    <property type="component" value="Plasmid pSRP1"/>
</dbReference>